<reference evidence="2 3" key="1">
    <citation type="journal article" date="2006" name="Proc. Natl. Acad. Sci. U.S.A.">
        <title>Burkholderia xenovorans LB400 harbors a multi-replicon, 9.73-Mbp genome shaped for versatility.</title>
        <authorList>
            <person name="Chain P.S."/>
            <person name="Denef V.J."/>
            <person name="Konstantinidis K.T."/>
            <person name="Vergez L.M."/>
            <person name="Agullo L."/>
            <person name="Reyes V.L."/>
            <person name="Hauser L."/>
            <person name="Cordova M."/>
            <person name="Gomez L."/>
            <person name="Gonzalez M."/>
            <person name="Land M."/>
            <person name="Lao V."/>
            <person name="Larimer F."/>
            <person name="LiPuma J.J."/>
            <person name="Mahenthiralingam E."/>
            <person name="Malfatti S.A."/>
            <person name="Marx C.J."/>
            <person name="Parnell J.J."/>
            <person name="Ramette A."/>
            <person name="Richardson P."/>
            <person name="Seeger M."/>
            <person name="Smith D."/>
            <person name="Spilker T."/>
            <person name="Sul W.J."/>
            <person name="Tsoi T.V."/>
            <person name="Ulrich L.E."/>
            <person name="Zhulin I.B."/>
            <person name="Tiedje J.M."/>
        </authorList>
    </citation>
    <scope>NUCLEOTIDE SEQUENCE [LARGE SCALE GENOMIC DNA]</scope>
    <source>
        <strain evidence="2 3">LB400</strain>
    </source>
</reference>
<organism evidence="2 3">
    <name type="scientific">Paraburkholderia xenovorans (strain LB400)</name>
    <dbReference type="NCBI Taxonomy" id="266265"/>
    <lineage>
        <taxon>Bacteria</taxon>
        <taxon>Pseudomonadati</taxon>
        <taxon>Pseudomonadota</taxon>
        <taxon>Betaproteobacteria</taxon>
        <taxon>Burkholderiales</taxon>
        <taxon>Burkholderiaceae</taxon>
        <taxon>Paraburkholderia</taxon>
    </lineage>
</organism>
<name>Q13FY6_PARXL</name>
<dbReference type="PANTHER" id="PTHR33121">
    <property type="entry name" value="CYCLIC DI-GMP PHOSPHODIESTERASE PDEF"/>
    <property type="match status" value="1"/>
</dbReference>
<dbReference type="InterPro" id="IPR035919">
    <property type="entry name" value="EAL_sf"/>
</dbReference>
<dbReference type="RefSeq" id="WP_011494250.1">
    <property type="nucleotide sequence ID" value="NC_007953.1"/>
</dbReference>
<dbReference type="CDD" id="cd01948">
    <property type="entry name" value="EAL"/>
    <property type="match status" value="1"/>
</dbReference>
<dbReference type="InterPro" id="IPR001633">
    <property type="entry name" value="EAL_dom"/>
</dbReference>
<dbReference type="InterPro" id="IPR050706">
    <property type="entry name" value="Cyclic-di-GMP_PDE-like"/>
</dbReference>
<evidence type="ECO:0000259" key="1">
    <source>
        <dbReference type="PROSITE" id="PS50883"/>
    </source>
</evidence>
<dbReference type="eggNOG" id="COG2200">
    <property type="taxonomic scope" value="Bacteria"/>
</dbReference>
<dbReference type="OrthoDB" id="9813903at2"/>
<dbReference type="GO" id="GO:0071111">
    <property type="term" value="F:cyclic-guanylate-specific phosphodiesterase activity"/>
    <property type="evidence" value="ECO:0007669"/>
    <property type="project" value="InterPro"/>
</dbReference>
<dbReference type="KEGG" id="bxe:Bxe_C1138"/>
<dbReference type="Pfam" id="PF00563">
    <property type="entry name" value="EAL"/>
    <property type="match status" value="1"/>
</dbReference>
<proteinExistence type="predicted"/>
<evidence type="ECO:0000313" key="3">
    <source>
        <dbReference type="Proteomes" id="UP000001817"/>
    </source>
</evidence>
<dbReference type="EMBL" id="CP000272">
    <property type="protein sequence ID" value="ABE37003.1"/>
    <property type="molecule type" value="Genomic_DNA"/>
</dbReference>
<feature type="domain" description="EAL" evidence="1">
    <location>
        <begin position="1"/>
        <end position="239"/>
    </location>
</feature>
<dbReference type="KEGG" id="bxb:DR64_8662"/>
<dbReference type="PANTHER" id="PTHR33121:SF15">
    <property type="entry name" value="BLUE LIGHT- AND TEMPERATURE-REGULATED ANTIREPRESSOR BLUF"/>
    <property type="match status" value="1"/>
</dbReference>
<dbReference type="SMART" id="SM00052">
    <property type="entry name" value="EAL"/>
    <property type="match status" value="1"/>
</dbReference>
<keyword evidence="3" id="KW-1185">Reference proteome</keyword>
<evidence type="ECO:0000313" key="2">
    <source>
        <dbReference type="EMBL" id="ABE37003.1"/>
    </source>
</evidence>
<dbReference type="Proteomes" id="UP000001817">
    <property type="component" value="Chromosome 3"/>
</dbReference>
<gene>
    <name evidence="2" type="ORF">Bxe_C1138</name>
</gene>
<sequence length="266" mass="29050">MNQGSPIRTAFQLIASVTRNGIVTYGYEALARDAQGRVPVDLLKSHASEALYAFDFRCRTQALREAVRLGLVVNLSLNFMPGATCHPRYGIDATVRAALELGFPVERLIVELTEREPVTDYKPLRRCIDRHRDNGARLALDDFGTGFNGLNTLLELRPDIVKVDMKLVQKIETDYDRQALMFGICSGGDRLGMRLVAEGVETLEAVAALSSTNIDLMQGFLFARPFIGGLPEASGELTERATGMLMKLPFSAVAGDMRGALPGSGE</sequence>
<accession>Q13FY6</accession>
<dbReference type="Gene3D" id="3.20.20.450">
    <property type="entry name" value="EAL domain"/>
    <property type="match status" value="1"/>
</dbReference>
<dbReference type="SUPFAM" id="SSF141868">
    <property type="entry name" value="EAL domain-like"/>
    <property type="match status" value="1"/>
</dbReference>
<protein>
    <submittedName>
        <fullName evidence="2">Diguanylate phosphodiesterase (EAL domain)</fullName>
    </submittedName>
</protein>
<dbReference type="AlphaFoldDB" id="Q13FY6"/>
<dbReference type="STRING" id="266265.Bxe_C1138"/>
<dbReference type="PROSITE" id="PS50883">
    <property type="entry name" value="EAL"/>
    <property type="match status" value="1"/>
</dbReference>